<keyword evidence="3" id="KW-1185">Reference proteome</keyword>
<dbReference type="Proteomes" id="UP001363010">
    <property type="component" value="Unassembled WGS sequence"/>
</dbReference>
<sequence length="127" mass="13451">MALLSALQPFLSVHFDEDGLVERQELGIRAFGQAAQFEPDEDAVTPSAVEVRLFVPSAASIDVPLAFLSGIAAFLSLIVLVPALRVPLAGLPASRHCVLLAKVPNTGGAPPPTLPWRNRPPETAPPR</sequence>
<reference evidence="2 3" key="1">
    <citation type="submission" date="2024-03" db="EMBL/GenBank/DDBJ databases">
        <title>Novel species of the genus Variovorax.</title>
        <authorList>
            <person name="Liu Q."/>
            <person name="Xin Y.-H."/>
        </authorList>
    </citation>
    <scope>NUCLEOTIDE SEQUENCE [LARGE SCALE GENOMIC DNA]</scope>
    <source>
        <strain evidence="2 3">KACC 18501</strain>
    </source>
</reference>
<evidence type="ECO:0000256" key="1">
    <source>
        <dbReference type="SAM" id="MobiDB-lite"/>
    </source>
</evidence>
<protein>
    <submittedName>
        <fullName evidence="2">Uncharacterized protein</fullName>
    </submittedName>
</protein>
<name>A0ABU8VSS1_9BURK</name>
<evidence type="ECO:0000313" key="2">
    <source>
        <dbReference type="EMBL" id="MEJ8820663.1"/>
    </source>
</evidence>
<evidence type="ECO:0000313" key="3">
    <source>
        <dbReference type="Proteomes" id="UP001363010"/>
    </source>
</evidence>
<accession>A0ABU8VSS1</accession>
<dbReference type="EMBL" id="JBBKZV010000001">
    <property type="protein sequence ID" value="MEJ8820663.1"/>
    <property type="molecule type" value="Genomic_DNA"/>
</dbReference>
<proteinExistence type="predicted"/>
<comment type="caution">
    <text evidence="2">The sequence shown here is derived from an EMBL/GenBank/DDBJ whole genome shotgun (WGS) entry which is preliminary data.</text>
</comment>
<feature type="region of interest" description="Disordered" evidence="1">
    <location>
        <begin position="103"/>
        <end position="127"/>
    </location>
</feature>
<gene>
    <name evidence="2" type="ORF">WKW80_01270</name>
</gene>
<organism evidence="2 3">
    <name type="scientific">Variovorax humicola</name>
    <dbReference type="NCBI Taxonomy" id="1769758"/>
    <lineage>
        <taxon>Bacteria</taxon>
        <taxon>Pseudomonadati</taxon>
        <taxon>Pseudomonadota</taxon>
        <taxon>Betaproteobacteria</taxon>
        <taxon>Burkholderiales</taxon>
        <taxon>Comamonadaceae</taxon>
        <taxon>Variovorax</taxon>
    </lineage>
</organism>
<dbReference type="RefSeq" id="WP_340361712.1">
    <property type="nucleotide sequence ID" value="NZ_JBBKZV010000001.1"/>
</dbReference>